<evidence type="ECO:0000313" key="2">
    <source>
        <dbReference type="Proteomes" id="UP000737171"/>
    </source>
</evidence>
<dbReference type="RefSeq" id="WP_173122473.1">
    <property type="nucleotide sequence ID" value="NZ_JABRWJ010000003.1"/>
</dbReference>
<gene>
    <name evidence="1" type="ORF">HLB44_10200</name>
</gene>
<dbReference type="Proteomes" id="UP000737171">
    <property type="component" value="Unassembled WGS sequence"/>
</dbReference>
<comment type="caution">
    <text evidence="1">The sequence shown here is derived from an EMBL/GenBank/DDBJ whole genome shotgun (WGS) entry which is preliminary data.</text>
</comment>
<accession>A0ABX2EFF8</accession>
<reference evidence="1 2" key="1">
    <citation type="submission" date="2020-05" db="EMBL/GenBank/DDBJ databases">
        <title>Aquincola sp. isolate from soil.</title>
        <authorList>
            <person name="Han J."/>
            <person name="Kim D.-U."/>
        </authorList>
    </citation>
    <scope>NUCLEOTIDE SEQUENCE [LARGE SCALE GENOMIC DNA]</scope>
    <source>
        <strain evidence="1 2">S2</strain>
    </source>
</reference>
<keyword evidence="2" id="KW-1185">Reference proteome</keyword>
<sequence>MTLTIKMVREWVTSNDLYSSYFDVATYVAQGKDIFVPSQNKYPHVHVGKDFIVWSKSPTNHTDLIRGSMVYKQNIGSAMGMTTDFGMNQMLRYMNSQA</sequence>
<evidence type="ECO:0000313" key="1">
    <source>
        <dbReference type="EMBL" id="NRF67355.1"/>
    </source>
</evidence>
<dbReference type="EMBL" id="JABRWJ010000003">
    <property type="protein sequence ID" value="NRF67355.1"/>
    <property type="molecule type" value="Genomic_DNA"/>
</dbReference>
<name>A0ABX2EFF8_9BURK</name>
<organism evidence="1 2">
    <name type="scientific">Pseudaquabacterium terrae</name>
    <dbReference type="NCBI Taxonomy" id="2732868"/>
    <lineage>
        <taxon>Bacteria</taxon>
        <taxon>Pseudomonadati</taxon>
        <taxon>Pseudomonadota</taxon>
        <taxon>Betaproteobacteria</taxon>
        <taxon>Burkholderiales</taxon>
        <taxon>Sphaerotilaceae</taxon>
        <taxon>Pseudaquabacterium</taxon>
    </lineage>
</organism>
<proteinExistence type="predicted"/>
<protein>
    <submittedName>
        <fullName evidence="1">Uncharacterized protein</fullName>
    </submittedName>
</protein>